<evidence type="ECO:0000256" key="3">
    <source>
        <dbReference type="ARBA" id="ARBA00022692"/>
    </source>
</evidence>
<accession>A0A3E1NU00</accession>
<protein>
    <submittedName>
        <fullName evidence="6">Transporter</fullName>
    </submittedName>
</protein>
<dbReference type="EMBL" id="QTJV01000014">
    <property type="protein sequence ID" value="RFM31387.1"/>
    <property type="molecule type" value="Genomic_DNA"/>
</dbReference>
<evidence type="ECO:0000256" key="4">
    <source>
        <dbReference type="ARBA" id="ARBA00023136"/>
    </source>
</evidence>
<keyword evidence="5" id="KW-0998">Cell outer membrane</keyword>
<dbReference type="AlphaFoldDB" id="A0A3E1NU00"/>
<reference evidence="6 7" key="1">
    <citation type="submission" date="2018-08" db="EMBL/GenBank/DDBJ databases">
        <title>Chitinophaga sp. K20C18050901, a novel bacterium isolated from forest soil.</title>
        <authorList>
            <person name="Wang C."/>
        </authorList>
    </citation>
    <scope>NUCLEOTIDE SEQUENCE [LARGE SCALE GENOMIC DNA]</scope>
    <source>
        <strain evidence="6 7">K20C18050901</strain>
    </source>
</reference>
<proteinExistence type="predicted"/>
<keyword evidence="4" id="KW-0472">Membrane</keyword>
<keyword evidence="3" id="KW-0812">Transmembrane</keyword>
<keyword evidence="7" id="KW-1185">Reference proteome</keyword>
<evidence type="ECO:0000313" key="7">
    <source>
        <dbReference type="Proteomes" id="UP000261174"/>
    </source>
</evidence>
<dbReference type="GO" id="GO:1990281">
    <property type="term" value="C:efflux pump complex"/>
    <property type="evidence" value="ECO:0007669"/>
    <property type="project" value="TreeGrafter"/>
</dbReference>
<dbReference type="GO" id="GO:0015288">
    <property type="term" value="F:porin activity"/>
    <property type="evidence" value="ECO:0007669"/>
    <property type="project" value="TreeGrafter"/>
</dbReference>
<evidence type="ECO:0000256" key="1">
    <source>
        <dbReference type="ARBA" id="ARBA00004442"/>
    </source>
</evidence>
<dbReference type="InterPro" id="IPR051906">
    <property type="entry name" value="TolC-like"/>
</dbReference>
<dbReference type="OrthoDB" id="976750at2"/>
<dbReference type="PANTHER" id="PTHR30026:SF20">
    <property type="entry name" value="OUTER MEMBRANE PROTEIN TOLC"/>
    <property type="match status" value="1"/>
</dbReference>
<organism evidence="6 7">
    <name type="scientific">Chitinophaga silvisoli</name>
    <dbReference type="NCBI Taxonomy" id="2291814"/>
    <lineage>
        <taxon>Bacteria</taxon>
        <taxon>Pseudomonadati</taxon>
        <taxon>Bacteroidota</taxon>
        <taxon>Chitinophagia</taxon>
        <taxon>Chitinophagales</taxon>
        <taxon>Chitinophagaceae</taxon>
        <taxon>Chitinophaga</taxon>
    </lineage>
</organism>
<evidence type="ECO:0000256" key="2">
    <source>
        <dbReference type="ARBA" id="ARBA00022452"/>
    </source>
</evidence>
<comment type="subcellular location">
    <subcellularLocation>
        <location evidence="1">Cell outer membrane</location>
    </subcellularLocation>
</comment>
<dbReference type="Gene3D" id="1.20.1600.10">
    <property type="entry name" value="Outer membrane efflux proteins (OEP)"/>
    <property type="match status" value="1"/>
</dbReference>
<evidence type="ECO:0000313" key="6">
    <source>
        <dbReference type="EMBL" id="RFM31387.1"/>
    </source>
</evidence>
<dbReference type="SUPFAM" id="SSF56954">
    <property type="entry name" value="Outer membrane efflux proteins (OEP)"/>
    <property type="match status" value="1"/>
</dbReference>
<gene>
    <name evidence="6" type="ORF">DXN04_28830</name>
</gene>
<evidence type="ECO:0000256" key="5">
    <source>
        <dbReference type="ARBA" id="ARBA00023237"/>
    </source>
</evidence>
<sequence length="411" mass="46053">MRYYLLLLLFSLPARGQLTLPECYRLAEQHYPLTKRYDLISKAAAYTIDNLQKGYLPQFSVNAQATYQSAVTQVPISIPGVNIPTMNKDQYKATVQLDQVIYDGGEIAKQQALQKSNEAVSRQQLQADLYALKDRINQLYFGILLADEQLKQNDLLLEDLKLGLKKTQAALDNGTAFRSNADLINAEILATEQHNIELANSREAYAKMLSLFIGIPVSNVEKPAALTLSDSIHRPELLSFDAQAKSLLLQDQLLTIGTRPKLGFFIQGGYGRPGLNMLDNSFQAYYMGGIRLSWSPSSFYTLKKKRALLVVNQQEIAVQKETFLFNTAMSVQQASAAVNKYQQLMASDDAIIKLRTQVKTAAIAQLENGVITGNDFLKEVNDENLARQNKSLHEMQWLLSQYNQQTTTGNL</sequence>
<dbReference type="GO" id="GO:0009279">
    <property type="term" value="C:cell outer membrane"/>
    <property type="evidence" value="ECO:0007669"/>
    <property type="project" value="UniProtKB-SubCell"/>
</dbReference>
<dbReference type="RefSeq" id="WP_116856885.1">
    <property type="nucleotide sequence ID" value="NZ_QTJV01000014.1"/>
</dbReference>
<name>A0A3E1NU00_9BACT</name>
<dbReference type="GO" id="GO:0015562">
    <property type="term" value="F:efflux transmembrane transporter activity"/>
    <property type="evidence" value="ECO:0007669"/>
    <property type="project" value="InterPro"/>
</dbReference>
<keyword evidence="2" id="KW-1134">Transmembrane beta strand</keyword>
<comment type="caution">
    <text evidence="6">The sequence shown here is derived from an EMBL/GenBank/DDBJ whole genome shotgun (WGS) entry which is preliminary data.</text>
</comment>
<dbReference type="Proteomes" id="UP000261174">
    <property type="component" value="Unassembled WGS sequence"/>
</dbReference>
<dbReference type="PANTHER" id="PTHR30026">
    <property type="entry name" value="OUTER MEMBRANE PROTEIN TOLC"/>
    <property type="match status" value="1"/>
</dbReference>